<organism evidence="1">
    <name type="scientific">Anguilla anguilla</name>
    <name type="common">European freshwater eel</name>
    <name type="synonym">Muraena anguilla</name>
    <dbReference type="NCBI Taxonomy" id="7936"/>
    <lineage>
        <taxon>Eukaryota</taxon>
        <taxon>Metazoa</taxon>
        <taxon>Chordata</taxon>
        <taxon>Craniata</taxon>
        <taxon>Vertebrata</taxon>
        <taxon>Euteleostomi</taxon>
        <taxon>Actinopterygii</taxon>
        <taxon>Neopterygii</taxon>
        <taxon>Teleostei</taxon>
        <taxon>Anguilliformes</taxon>
        <taxon>Anguillidae</taxon>
        <taxon>Anguilla</taxon>
    </lineage>
</organism>
<accession>A0A0E9UHA6</accession>
<sequence length="40" mass="4510">MREKTSQQTGSIVTELIVLNRSANQLMKLYCLPKSNLMVA</sequence>
<dbReference type="EMBL" id="GBXM01043338">
    <property type="protein sequence ID" value="JAH65239.1"/>
    <property type="molecule type" value="Transcribed_RNA"/>
</dbReference>
<proteinExistence type="predicted"/>
<protein>
    <submittedName>
        <fullName evidence="1">Uncharacterized protein</fullName>
    </submittedName>
</protein>
<name>A0A0E9UHA6_ANGAN</name>
<reference evidence="1" key="1">
    <citation type="submission" date="2014-11" db="EMBL/GenBank/DDBJ databases">
        <authorList>
            <person name="Amaro Gonzalez C."/>
        </authorList>
    </citation>
    <scope>NUCLEOTIDE SEQUENCE</scope>
</reference>
<reference evidence="1" key="2">
    <citation type="journal article" date="2015" name="Fish Shellfish Immunol.">
        <title>Early steps in the European eel (Anguilla anguilla)-Vibrio vulnificus interaction in the gills: Role of the RtxA13 toxin.</title>
        <authorList>
            <person name="Callol A."/>
            <person name="Pajuelo D."/>
            <person name="Ebbesson L."/>
            <person name="Teles M."/>
            <person name="MacKenzie S."/>
            <person name="Amaro C."/>
        </authorList>
    </citation>
    <scope>NUCLEOTIDE SEQUENCE</scope>
</reference>
<evidence type="ECO:0000313" key="1">
    <source>
        <dbReference type="EMBL" id="JAH65239.1"/>
    </source>
</evidence>
<dbReference type="AlphaFoldDB" id="A0A0E9UHA6"/>